<comment type="caution">
    <text evidence="10">The sequence shown here is derived from an EMBL/GenBank/DDBJ whole genome shotgun (WGS) entry which is preliminary data.</text>
</comment>
<feature type="binding site" evidence="9">
    <location>
        <position position="132"/>
    </location>
    <ligand>
        <name>(2S)-2-hydroxy-3-oxobutyl phosphate</name>
        <dbReference type="ChEBI" id="CHEBI:58830"/>
    </ligand>
</feature>
<feature type="binding site" evidence="9">
    <location>
        <begin position="85"/>
        <end position="87"/>
    </location>
    <ligand>
        <name>5-amino-6-(D-ribitylamino)uracil</name>
        <dbReference type="ChEBI" id="CHEBI:15934"/>
    </ligand>
</feature>
<evidence type="ECO:0000256" key="9">
    <source>
        <dbReference type="HAMAP-Rule" id="MF_00178"/>
    </source>
</evidence>
<name>A0A840SD74_9SPIR</name>
<dbReference type="AlphaFoldDB" id="A0A840SD74"/>
<dbReference type="SUPFAM" id="SSF52121">
    <property type="entry name" value="Lumazine synthase"/>
    <property type="match status" value="1"/>
</dbReference>
<evidence type="ECO:0000256" key="5">
    <source>
        <dbReference type="ARBA" id="ARBA00022679"/>
    </source>
</evidence>
<dbReference type="GO" id="GO:0000906">
    <property type="term" value="F:6,7-dimethyl-8-ribityllumazine synthase activity"/>
    <property type="evidence" value="ECO:0007669"/>
    <property type="project" value="UniProtKB-UniRule"/>
</dbReference>
<dbReference type="RefSeq" id="WP_184652235.1">
    <property type="nucleotide sequence ID" value="NZ_JACHFR010000002.1"/>
</dbReference>
<gene>
    <name evidence="9" type="primary">ribH</name>
    <name evidence="10" type="ORF">HNP77_001163</name>
</gene>
<evidence type="ECO:0000256" key="3">
    <source>
        <dbReference type="ARBA" id="ARBA00012664"/>
    </source>
</evidence>
<comment type="function">
    <text evidence="7 9">Catalyzes the formation of 6,7-dimethyl-8-ribityllumazine by condensation of 5-amino-6-(D-ribitylamino)uracil with 3,4-dihydroxy-2-butanone 4-phosphate. This is the penultimate step in the biosynthesis of riboflavin.</text>
</comment>
<evidence type="ECO:0000256" key="1">
    <source>
        <dbReference type="ARBA" id="ARBA00004917"/>
    </source>
</evidence>
<dbReference type="CDD" id="cd09209">
    <property type="entry name" value="Lumazine_synthase-I"/>
    <property type="match status" value="1"/>
</dbReference>
<feature type="binding site" evidence="9">
    <location>
        <begin position="61"/>
        <end position="63"/>
    </location>
    <ligand>
        <name>5-amino-6-(D-ribitylamino)uracil</name>
        <dbReference type="ChEBI" id="CHEBI:15934"/>
    </ligand>
</feature>
<dbReference type="Proteomes" id="UP000578697">
    <property type="component" value="Unassembled WGS sequence"/>
</dbReference>
<evidence type="ECO:0000313" key="11">
    <source>
        <dbReference type="Proteomes" id="UP000578697"/>
    </source>
</evidence>
<keyword evidence="5 9" id="KW-0808">Transferase</keyword>
<dbReference type="GO" id="GO:0009349">
    <property type="term" value="C:riboflavin synthase complex"/>
    <property type="evidence" value="ECO:0007669"/>
    <property type="project" value="UniProtKB-UniRule"/>
</dbReference>
<evidence type="ECO:0000256" key="2">
    <source>
        <dbReference type="ARBA" id="ARBA00007424"/>
    </source>
</evidence>
<keyword evidence="11" id="KW-1185">Reference proteome</keyword>
<evidence type="ECO:0000256" key="8">
    <source>
        <dbReference type="ARBA" id="ARBA00072606"/>
    </source>
</evidence>
<proteinExistence type="inferred from homology"/>
<comment type="pathway">
    <text evidence="1 9">Cofactor biosynthesis; riboflavin biosynthesis; riboflavin from 2-hydroxy-3-oxobutyl phosphate and 5-amino-6-(D-ribitylamino)uracil: step 1/2.</text>
</comment>
<evidence type="ECO:0000256" key="6">
    <source>
        <dbReference type="ARBA" id="ARBA00048785"/>
    </source>
</evidence>
<protein>
    <recommendedName>
        <fullName evidence="8 9">6,7-dimethyl-8-ribityllumazine synthase</fullName>
        <shortName evidence="9">DMRL synthase</shortName>
        <shortName evidence="9">LS</shortName>
        <shortName evidence="9">Lumazine synthase</shortName>
        <ecNumber evidence="3 9">2.5.1.78</ecNumber>
    </recommendedName>
</protein>
<dbReference type="InterPro" id="IPR036467">
    <property type="entry name" value="LS/RS_sf"/>
</dbReference>
<dbReference type="InterPro" id="IPR002180">
    <property type="entry name" value="LS/RS"/>
</dbReference>
<dbReference type="GO" id="GO:0009231">
    <property type="term" value="P:riboflavin biosynthetic process"/>
    <property type="evidence" value="ECO:0007669"/>
    <property type="project" value="UniProtKB-UniRule"/>
</dbReference>
<dbReference type="GO" id="GO:0005829">
    <property type="term" value="C:cytosol"/>
    <property type="evidence" value="ECO:0007669"/>
    <property type="project" value="TreeGrafter"/>
</dbReference>
<feature type="binding site" evidence="9">
    <location>
        <position position="27"/>
    </location>
    <ligand>
        <name>5-amino-6-(D-ribitylamino)uracil</name>
        <dbReference type="ChEBI" id="CHEBI:15934"/>
    </ligand>
</feature>
<evidence type="ECO:0000256" key="4">
    <source>
        <dbReference type="ARBA" id="ARBA00022619"/>
    </source>
</evidence>
<dbReference type="HAMAP" id="MF_00178">
    <property type="entry name" value="Lumazine_synth"/>
    <property type="match status" value="1"/>
</dbReference>
<accession>A0A840SD74</accession>
<feature type="binding site" evidence="9">
    <location>
        <begin position="90"/>
        <end position="91"/>
    </location>
    <ligand>
        <name>(2S)-2-hydroxy-3-oxobutyl phosphate</name>
        <dbReference type="ChEBI" id="CHEBI:58830"/>
    </ligand>
</feature>
<sequence>MNIIEGKMIASKKDGSKIKIGIVAARFNEFIVSKLIEGARDALLRHDVPEENIDLCWVPGSFEIPVAAQKMAETKKYDALICLGAVIRGSTSHYDYVCAEVSKGVAQVGLNEKMPVMFGILTTDTIQQAIERAGTKAGNKGYDCALGAIEMVNMMNQF</sequence>
<dbReference type="PANTHER" id="PTHR21058">
    <property type="entry name" value="6,7-DIMETHYL-8-RIBITYLLUMAZINE SYNTHASE DMRL SYNTHASE LUMAZINE SYNTHASE"/>
    <property type="match status" value="1"/>
</dbReference>
<reference evidence="10 11" key="1">
    <citation type="submission" date="2020-08" db="EMBL/GenBank/DDBJ databases">
        <title>Genomic Encyclopedia of Type Strains, Phase IV (KMG-IV): sequencing the most valuable type-strain genomes for metagenomic binning, comparative biology and taxonomic classification.</title>
        <authorList>
            <person name="Goeker M."/>
        </authorList>
    </citation>
    <scope>NUCLEOTIDE SEQUENCE [LARGE SCALE GENOMIC DNA]</scope>
    <source>
        <strain evidence="10 11">DSM 103679</strain>
    </source>
</reference>
<dbReference type="UniPathway" id="UPA00275">
    <property type="reaction ID" value="UER00404"/>
</dbReference>
<dbReference type="Pfam" id="PF00885">
    <property type="entry name" value="DMRL_synthase"/>
    <property type="match status" value="1"/>
</dbReference>
<feature type="binding site" evidence="9">
    <location>
        <position position="118"/>
    </location>
    <ligand>
        <name>5-amino-6-(D-ribitylamino)uracil</name>
        <dbReference type="ChEBI" id="CHEBI:15934"/>
    </ligand>
</feature>
<dbReference type="InterPro" id="IPR034964">
    <property type="entry name" value="LS"/>
</dbReference>
<dbReference type="NCBIfam" id="NF000812">
    <property type="entry name" value="PRK00061.1-4"/>
    <property type="match status" value="1"/>
</dbReference>
<dbReference type="Gene3D" id="3.40.50.960">
    <property type="entry name" value="Lumazine/riboflavin synthase"/>
    <property type="match status" value="1"/>
</dbReference>
<evidence type="ECO:0000256" key="7">
    <source>
        <dbReference type="ARBA" id="ARBA00058151"/>
    </source>
</evidence>
<evidence type="ECO:0000313" key="10">
    <source>
        <dbReference type="EMBL" id="MBB5218794.1"/>
    </source>
</evidence>
<organism evidence="10 11">
    <name type="scientific">Treponema rectale</name>
    <dbReference type="NCBI Taxonomy" id="744512"/>
    <lineage>
        <taxon>Bacteria</taxon>
        <taxon>Pseudomonadati</taxon>
        <taxon>Spirochaetota</taxon>
        <taxon>Spirochaetia</taxon>
        <taxon>Spirochaetales</taxon>
        <taxon>Treponemataceae</taxon>
        <taxon>Treponema</taxon>
    </lineage>
</organism>
<dbReference type="FunFam" id="3.40.50.960:FF:000001">
    <property type="entry name" value="6,7-dimethyl-8-ribityllumazine synthase"/>
    <property type="match status" value="1"/>
</dbReference>
<keyword evidence="4 9" id="KW-0686">Riboflavin biosynthesis</keyword>
<dbReference type="PANTHER" id="PTHR21058:SF0">
    <property type="entry name" value="6,7-DIMETHYL-8-RIBITYLLUMAZINE SYNTHASE"/>
    <property type="match status" value="1"/>
</dbReference>
<dbReference type="EC" id="2.5.1.78" evidence="3 9"/>
<comment type="similarity">
    <text evidence="2 9">Belongs to the DMRL synthase family.</text>
</comment>
<dbReference type="EMBL" id="JACHFR010000002">
    <property type="protein sequence ID" value="MBB5218794.1"/>
    <property type="molecule type" value="Genomic_DNA"/>
</dbReference>
<feature type="active site" description="Proton donor" evidence="9">
    <location>
        <position position="93"/>
    </location>
</feature>
<dbReference type="NCBIfam" id="TIGR00114">
    <property type="entry name" value="lumazine-synth"/>
    <property type="match status" value="1"/>
</dbReference>
<comment type="catalytic activity">
    <reaction evidence="6 9">
        <text>(2S)-2-hydroxy-3-oxobutyl phosphate + 5-amino-6-(D-ribitylamino)uracil = 6,7-dimethyl-8-(1-D-ribityl)lumazine + phosphate + 2 H2O + H(+)</text>
        <dbReference type="Rhea" id="RHEA:26152"/>
        <dbReference type="ChEBI" id="CHEBI:15377"/>
        <dbReference type="ChEBI" id="CHEBI:15378"/>
        <dbReference type="ChEBI" id="CHEBI:15934"/>
        <dbReference type="ChEBI" id="CHEBI:43474"/>
        <dbReference type="ChEBI" id="CHEBI:58201"/>
        <dbReference type="ChEBI" id="CHEBI:58830"/>
        <dbReference type="EC" id="2.5.1.78"/>
    </reaction>
</comment>